<keyword evidence="9 17" id="KW-0067">ATP-binding</keyword>
<dbReference type="Proteomes" id="UP000694700">
    <property type="component" value="Unplaced"/>
</dbReference>
<feature type="compositionally biased region" description="Polar residues" evidence="18">
    <location>
        <begin position="601"/>
        <end position="610"/>
    </location>
</feature>
<evidence type="ECO:0000256" key="5">
    <source>
        <dbReference type="ARBA" id="ARBA00022553"/>
    </source>
</evidence>
<keyword evidence="10" id="KW-0832">Ubl conjugation</keyword>
<evidence type="ECO:0000256" key="8">
    <source>
        <dbReference type="ARBA" id="ARBA00022777"/>
    </source>
</evidence>
<evidence type="ECO:0000256" key="6">
    <source>
        <dbReference type="ARBA" id="ARBA00022679"/>
    </source>
</evidence>
<dbReference type="GO" id="GO:0016605">
    <property type="term" value="C:PML body"/>
    <property type="evidence" value="ECO:0007669"/>
    <property type="project" value="TreeGrafter"/>
</dbReference>
<feature type="region of interest" description="Disordered" evidence="18">
    <location>
        <begin position="583"/>
        <end position="610"/>
    </location>
</feature>
<dbReference type="AlphaFoldDB" id="A0A8C1WCJ6"/>
<dbReference type="Gene3D" id="3.30.200.20">
    <property type="entry name" value="Phosphorylase Kinase, domain 1"/>
    <property type="match status" value="1"/>
</dbReference>
<dbReference type="EC" id="2.7.11.1" evidence="2"/>
<dbReference type="InterPro" id="IPR000719">
    <property type="entry name" value="Prot_kinase_dom"/>
</dbReference>
<evidence type="ECO:0000259" key="19">
    <source>
        <dbReference type="PROSITE" id="PS50011"/>
    </source>
</evidence>
<evidence type="ECO:0000256" key="16">
    <source>
        <dbReference type="ARBA" id="ARBA00061380"/>
    </source>
</evidence>
<proteinExistence type="inferred from homology"/>
<dbReference type="SMART" id="SM00220">
    <property type="entry name" value="S_TKc"/>
    <property type="match status" value="1"/>
</dbReference>
<dbReference type="InterPro" id="IPR017441">
    <property type="entry name" value="Protein_kinase_ATP_BS"/>
</dbReference>
<dbReference type="FunFam" id="3.30.200.20:FF:000022">
    <property type="entry name" value="Homeodomain-interacting protein kinase 2 isoform 1"/>
    <property type="match status" value="1"/>
</dbReference>
<dbReference type="InterPro" id="IPR008271">
    <property type="entry name" value="Ser/Thr_kinase_AS"/>
</dbReference>
<dbReference type="GO" id="GO:0005737">
    <property type="term" value="C:cytoplasm"/>
    <property type="evidence" value="ECO:0007669"/>
    <property type="project" value="UniProtKB-ARBA"/>
</dbReference>
<keyword evidence="13" id="KW-0539">Nucleus</keyword>
<keyword evidence="3" id="KW-1017">Isopeptide bond</keyword>
<keyword evidence="6" id="KW-0808">Transferase</keyword>
<dbReference type="GO" id="GO:0042771">
    <property type="term" value="P:intrinsic apoptotic signaling pathway in response to DNA damage by p53 class mediator"/>
    <property type="evidence" value="ECO:0007669"/>
    <property type="project" value="TreeGrafter"/>
</dbReference>
<comment type="catalytic activity">
    <reaction evidence="14">
        <text>L-threonyl-[protein] + ATP = O-phospho-L-threonyl-[protein] + ADP + H(+)</text>
        <dbReference type="Rhea" id="RHEA:46608"/>
        <dbReference type="Rhea" id="RHEA-COMP:11060"/>
        <dbReference type="Rhea" id="RHEA-COMP:11605"/>
        <dbReference type="ChEBI" id="CHEBI:15378"/>
        <dbReference type="ChEBI" id="CHEBI:30013"/>
        <dbReference type="ChEBI" id="CHEBI:30616"/>
        <dbReference type="ChEBI" id="CHEBI:61977"/>
        <dbReference type="ChEBI" id="CHEBI:456216"/>
        <dbReference type="EC" id="2.7.11.1"/>
    </reaction>
</comment>
<dbReference type="InterPro" id="IPR050494">
    <property type="entry name" value="Ser_Thr_dual-spec_kinase"/>
</dbReference>
<evidence type="ECO:0000313" key="21">
    <source>
        <dbReference type="Proteomes" id="UP000694700"/>
    </source>
</evidence>
<keyword evidence="4" id="KW-0723">Serine/threonine-protein kinase</keyword>
<evidence type="ECO:0000256" key="11">
    <source>
        <dbReference type="ARBA" id="ARBA00023015"/>
    </source>
</evidence>
<keyword evidence="5" id="KW-0597">Phosphoprotein</keyword>
<feature type="compositionally biased region" description="Low complexity" evidence="18">
    <location>
        <begin position="589"/>
        <end position="600"/>
    </location>
</feature>
<evidence type="ECO:0000256" key="3">
    <source>
        <dbReference type="ARBA" id="ARBA00022499"/>
    </source>
</evidence>
<dbReference type="PROSITE" id="PS00108">
    <property type="entry name" value="PROTEIN_KINASE_ST"/>
    <property type="match status" value="1"/>
</dbReference>
<evidence type="ECO:0000256" key="9">
    <source>
        <dbReference type="ARBA" id="ARBA00022840"/>
    </source>
</evidence>
<dbReference type="GO" id="GO:0004674">
    <property type="term" value="F:protein serine/threonine kinase activity"/>
    <property type="evidence" value="ECO:0007669"/>
    <property type="project" value="UniProtKB-KW"/>
</dbReference>
<comment type="similarity">
    <text evidence="16">Belongs to the protein kinase superfamily. CMGC Ser/Thr protein kinase family. HIPK subfamily.</text>
</comment>
<evidence type="ECO:0000256" key="1">
    <source>
        <dbReference type="ARBA" id="ARBA00004123"/>
    </source>
</evidence>
<feature type="domain" description="Protein kinase" evidence="19">
    <location>
        <begin position="18"/>
        <end position="345"/>
    </location>
</feature>
<keyword evidence="11" id="KW-0805">Transcription regulation</keyword>
<keyword evidence="8" id="KW-0418">Kinase</keyword>
<dbReference type="InterPro" id="IPR011009">
    <property type="entry name" value="Kinase-like_dom_sf"/>
</dbReference>
<dbReference type="FunFam" id="1.10.510.10:FF:000029">
    <property type="entry name" value="Homeodomain-interacting protein kinase 2 isoform 1"/>
    <property type="match status" value="1"/>
</dbReference>
<keyword evidence="12" id="KW-0804">Transcription</keyword>
<evidence type="ECO:0000256" key="15">
    <source>
        <dbReference type="ARBA" id="ARBA00048679"/>
    </source>
</evidence>
<dbReference type="PANTHER" id="PTHR24058">
    <property type="entry name" value="DUAL SPECIFICITY PROTEIN KINASE"/>
    <property type="match status" value="1"/>
</dbReference>
<feature type="binding site" evidence="17">
    <location>
        <position position="47"/>
    </location>
    <ligand>
        <name>ATP</name>
        <dbReference type="ChEBI" id="CHEBI:30616"/>
    </ligand>
</feature>
<evidence type="ECO:0000256" key="2">
    <source>
        <dbReference type="ARBA" id="ARBA00012513"/>
    </source>
</evidence>
<dbReference type="CDD" id="cd14211">
    <property type="entry name" value="STKc_HIPK"/>
    <property type="match status" value="1"/>
</dbReference>
<evidence type="ECO:0000313" key="20">
    <source>
        <dbReference type="Ensembl" id="ENSCCRP00015064159.1"/>
    </source>
</evidence>
<evidence type="ECO:0000256" key="4">
    <source>
        <dbReference type="ARBA" id="ARBA00022527"/>
    </source>
</evidence>
<dbReference type="SUPFAM" id="SSF56112">
    <property type="entry name" value="Protein kinase-like (PK-like)"/>
    <property type="match status" value="1"/>
</dbReference>
<evidence type="ECO:0000256" key="12">
    <source>
        <dbReference type="ARBA" id="ARBA00023163"/>
    </source>
</evidence>
<organism evidence="20 21">
    <name type="scientific">Cyprinus carpio</name>
    <name type="common">Common carp</name>
    <dbReference type="NCBI Taxonomy" id="7962"/>
    <lineage>
        <taxon>Eukaryota</taxon>
        <taxon>Metazoa</taxon>
        <taxon>Chordata</taxon>
        <taxon>Craniata</taxon>
        <taxon>Vertebrata</taxon>
        <taxon>Euteleostomi</taxon>
        <taxon>Actinopterygii</taxon>
        <taxon>Neopterygii</taxon>
        <taxon>Teleostei</taxon>
        <taxon>Ostariophysi</taxon>
        <taxon>Cypriniformes</taxon>
        <taxon>Cyprinidae</taxon>
        <taxon>Cyprininae</taxon>
        <taxon>Cyprinus</taxon>
    </lineage>
</organism>
<dbReference type="PANTHER" id="PTHR24058:SF43">
    <property type="entry name" value="HOMEODOMAIN-INTERACTING PROTEIN KINASE 1"/>
    <property type="match status" value="1"/>
</dbReference>
<evidence type="ECO:0000256" key="14">
    <source>
        <dbReference type="ARBA" id="ARBA00047899"/>
    </source>
</evidence>
<reference evidence="20" key="1">
    <citation type="submission" date="2025-08" db="UniProtKB">
        <authorList>
            <consortium name="Ensembl"/>
        </authorList>
    </citation>
    <scope>IDENTIFICATION</scope>
</reference>
<name>A0A8C1WCJ6_CYPCA</name>
<dbReference type="PROSITE" id="PS00107">
    <property type="entry name" value="PROTEIN_KINASE_ATP"/>
    <property type="match status" value="1"/>
</dbReference>
<dbReference type="Ensembl" id="ENSCCRT00015066270.1">
    <property type="protein sequence ID" value="ENSCCRP00015064159.1"/>
    <property type="gene ID" value="ENSCCRG00015025891.1"/>
</dbReference>
<dbReference type="PROSITE" id="PS50011">
    <property type="entry name" value="PROTEIN_KINASE_DOM"/>
    <property type="match status" value="1"/>
</dbReference>
<evidence type="ECO:0000256" key="10">
    <source>
        <dbReference type="ARBA" id="ARBA00022843"/>
    </source>
</evidence>
<dbReference type="GO" id="GO:0007224">
    <property type="term" value="P:smoothened signaling pathway"/>
    <property type="evidence" value="ECO:0007669"/>
    <property type="project" value="TreeGrafter"/>
</dbReference>
<evidence type="ECO:0000256" key="13">
    <source>
        <dbReference type="ARBA" id="ARBA00023242"/>
    </source>
</evidence>
<evidence type="ECO:0000256" key="18">
    <source>
        <dbReference type="SAM" id="MobiDB-lite"/>
    </source>
</evidence>
<comment type="subcellular location">
    <subcellularLocation>
        <location evidence="1">Nucleus</location>
    </subcellularLocation>
</comment>
<keyword evidence="7 17" id="KW-0547">Nucleotide-binding</keyword>
<dbReference type="Pfam" id="PF00069">
    <property type="entry name" value="Pkinase"/>
    <property type="match status" value="1"/>
</dbReference>
<accession>A0A8C1WCJ6</accession>
<evidence type="ECO:0000256" key="7">
    <source>
        <dbReference type="ARBA" id="ARBA00022741"/>
    </source>
</evidence>
<dbReference type="Gene3D" id="1.10.510.10">
    <property type="entry name" value="Transferase(Phosphotransferase) domain 1"/>
    <property type="match status" value="1"/>
</dbReference>
<dbReference type="GO" id="GO:0005524">
    <property type="term" value="F:ATP binding"/>
    <property type="evidence" value="ECO:0007669"/>
    <property type="project" value="UniProtKB-UniRule"/>
</dbReference>
<dbReference type="GO" id="GO:0004713">
    <property type="term" value="F:protein tyrosine kinase activity"/>
    <property type="evidence" value="ECO:0007669"/>
    <property type="project" value="TreeGrafter"/>
</dbReference>
<protein>
    <recommendedName>
        <fullName evidence="2">non-specific serine/threonine protein kinase</fullName>
        <ecNumber evidence="2">2.7.11.1</ecNumber>
    </recommendedName>
</protein>
<comment type="catalytic activity">
    <reaction evidence="15">
        <text>L-seryl-[protein] + ATP = O-phospho-L-seryl-[protein] + ADP + H(+)</text>
        <dbReference type="Rhea" id="RHEA:17989"/>
        <dbReference type="Rhea" id="RHEA-COMP:9863"/>
        <dbReference type="Rhea" id="RHEA-COMP:11604"/>
        <dbReference type="ChEBI" id="CHEBI:15378"/>
        <dbReference type="ChEBI" id="CHEBI:29999"/>
        <dbReference type="ChEBI" id="CHEBI:30616"/>
        <dbReference type="ChEBI" id="CHEBI:83421"/>
        <dbReference type="ChEBI" id="CHEBI:456216"/>
        <dbReference type="EC" id="2.7.11.1"/>
    </reaction>
</comment>
<evidence type="ECO:0000256" key="17">
    <source>
        <dbReference type="PROSITE-ProRule" id="PRU10141"/>
    </source>
</evidence>
<sequence>GDYQLVQHEILCSVSNSYEVLEFLGRGTFGQVAKCWKRGTNEIMAIKILKNHPSYARQGQIEVSILSRLSTENADEFNFVRSYECFQHKNHTCLVFEMLEQNLYDFLKHSKFSPLLLKCIRPVLQQVATALMKLKSLGLIHADLKPENIMLVDPIRQPYRVKVIDFGSASHVSKAVCSTYLQSRYYRAPEIILGLPFCEAIDMWSLGCVIAELFLGWPLYPGASEYDQIRYISQTQGLPAEYLLSAGTKTSRFFHRGPDSSYPLWRLKTPSEHEAEFGIKSKEARKYIFNCLDDMMQVNMTNLEGTDILAEKADRREFIDLLKKMLTLDADKRITPTKTLNHPFVTMAHLLHFPHSSHVKSCFQNMEICKRRCTAFDNNKNLFASHNTPSAAANLTVTFSSQLNQHSQMASTGGQSLSLSSNVPLLNYQPGLYQQATINIPGLAQQSVPLQARPTQLCAQTEPFQQTLIVCPPTIQGLQSSNKHAGYPVRMDSSVPIVPQNQSTQPLHIQPSMLTQSSSTPLTVASLRLPVAGMTPLALGSRGLEQSATMLVNLCPAQGWPAGTQQILIPSSWQQMSGMTMHNPSHPVLSDSPMSSLLSDNTTQQNSSWRSELTHSSLHLQFYTSGSVANLDSFKHQWSKEVKGQTVQNMVLGTQLKSVFCLCDRPTSSQQPTSSVAHNCGDASQPIIISDTPSPAVSIITIHSDTEDEDDRKFPPESVNQRTNVISCVTVHDSQDSDSSTSTPLSPKCLPSFIENNTHSKSLAVVTPSVKTQLWDGASGGQ</sequence>